<gene>
    <name evidence="2" type="ORF">PACLA_8A012809</name>
</gene>
<dbReference type="Gene3D" id="2.60.220.30">
    <property type="match status" value="1"/>
</dbReference>
<dbReference type="OrthoDB" id="418634at2759"/>
<dbReference type="PANTHER" id="PTHR12582:SF47">
    <property type="entry name" value="NETRIN RECEPTOR UNC-5"/>
    <property type="match status" value="1"/>
</dbReference>
<proteinExistence type="predicted"/>
<dbReference type="GO" id="GO:0005042">
    <property type="term" value="F:netrin receptor activity"/>
    <property type="evidence" value="ECO:0007669"/>
    <property type="project" value="InterPro"/>
</dbReference>
<dbReference type="SMART" id="SM00218">
    <property type="entry name" value="ZU5"/>
    <property type="match status" value="1"/>
</dbReference>
<dbReference type="InterPro" id="IPR000906">
    <property type="entry name" value="ZU5_dom"/>
</dbReference>
<organism evidence="2 3">
    <name type="scientific">Paramuricea clavata</name>
    <name type="common">Red gorgonian</name>
    <name type="synonym">Violescent sea-whip</name>
    <dbReference type="NCBI Taxonomy" id="317549"/>
    <lineage>
        <taxon>Eukaryota</taxon>
        <taxon>Metazoa</taxon>
        <taxon>Cnidaria</taxon>
        <taxon>Anthozoa</taxon>
        <taxon>Octocorallia</taxon>
        <taxon>Malacalcyonacea</taxon>
        <taxon>Plexauridae</taxon>
        <taxon>Paramuricea</taxon>
    </lineage>
</organism>
<dbReference type="GO" id="GO:0016020">
    <property type="term" value="C:membrane"/>
    <property type="evidence" value="ECO:0007669"/>
    <property type="project" value="InterPro"/>
</dbReference>
<feature type="region of interest" description="Disordered" evidence="1">
    <location>
        <begin position="1"/>
        <end position="30"/>
    </location>
</feature>
<feature type="compositionally biased region" description="Low complexity" evidence="1">
    <location>
        <begin position="55"/>
        <end position="71"/>
    </location>
</feature>
<dbReference type="PANTHER" id="PTHR12582">
    <property type="entry name" value="NETRIN RECEPTOR UNC5"/>
    <property type="match status" value="1"/>
</dbReference>
<dbReference type="PROSITE" id="PS51145">
    <property type="entry name" value="ZU5"/>
    <property type="match status" value="1"/>
</dbReference>
<dbReference type="Proteomes" id="UP001152795">
    <property type="component" value="Unassembled WGS sequence"/>
</dbReference>
<sequence length="385" mass="43108">DSDDDEAGFSRGPRESRVTDTQDVERRGEQINEELVRTTVKPVEAGPVDFEDVFSSQQTTSNRTQTTTEYRTSYQVTKQARNTVVDTRGGRRVEGGVFSEYYPGRSRAKIVNIDEEKQGGYVGREEPQVKMEYENRVSSEPPSYDRRPPPPNHYDDEPPPNRRPPPPSDDQAPNRPKPYSNVYPRPFGTQSSAYYSDYRRTATDYNDGRQYNGEYQQPVPESATYRYGSTAYRNPATDYDDARGDATSDFESVGDDEPTVVATARGYFTSRGGILTSEETGVSIYIPSGAIPPGIEQEIYFKVCNDNTMLPPLDTEKGETLLSPLVMCGPHGTKFLKPVELRLPHSASMTPEGWSFALNSSNNSSDEMKRYKVGSNSVSVLVDHF</sequence>
<protein>
    <submittedName>
        <fullName evidence="2">Uncharacterized protein</fullName>
    </submittedName>
</protein>
<reference evidence="2" key="1">
    <citation type="submission" date="2020-04" db="EMBL/GenBank/DDBJ databases">
        <authorList>
            <person name="Alioto T."/>
            <person name="Alioto T."/>
            <person name="Gomez Garrido J."/>
        </authorList>
    </citation>
    <scope>NUCLEOTIDE SEQUENCE</scope>
    <source>
        <strain evidence="2">A484AB</strain>
    </source>
</reference>
<dbReference type="AlphaFoldDB" id="A0A7D9DW99"/>
<feature type="non-terminal residue" evidence="2">
    <location>
        <position position="385"/>
    </location>
</feature>
<feature type="region of interest" description="Disordered" evidence="1">
    <location>
        <begin position="48"/>
        <end position="71"/>
    </location>
</feature>
<comment type="caution">
    <text evidence="2">The sequence shown here is derived from an EMBL/GenBank/DDBJ whole genome shotgun (WGS) entry which is preliminary data.</text>
</comment>
<keyword evidence="3" id="KW-1185">Reference proteome</keyword>
<dbReference type="InterPro" id="IPR037936">
    <property type="entry name" value="UNC5A-D"/>
</dbReference>
<evidence type="ECO:0000313" key="3">
    <source>
        <dbReference type="Proteomes" id="UP001152795"/>
    </source>
</evidence>
<feature type="region of interest" description="Disordered" evidence="1">
    <location>
        <begin position="111"/>
        <end position="193"/>
    </location>
</feature>
<name>A0A7D9DW99_PARCT</name>
<dbReference type="Pfam" id="PF00791">
    <property type="entry name" value="ZU5"/>
    <property type="match status" value="1"/>
</dbReference>
<evidence type="ECO:0000256" key="1">
    <source>
        <dbReference type="SAM" id="MobiDB-lite"/>
    </source>
</evidence>
<feature type="compositionally biased region" description="Basic and acidic residues" evidence="1">
    <location>
        <begin position="112"/>
        <end position="160"/>
    </location>
</feature>
<accession>A0A7D9DW99</accession>
<evidence type="ECO:0000313" key="2">
    <source>
        <dbReference type="EMBL" id="CAB3992906.1"/>
    </source>
</evidence>
<dbReference type="EMBL" id="CACRXK020002147">
    <property type="protein sequence ID" value="CAB3992906.1"/>
    <property type="molecule type" value="Genomic_DNA"/>
</dbReference>
<feature type="compositionally biased region" description="Basic and acidic residues" evidence="1">
    <location>
        <begin position="12"/>
        <end position="30"/>
    </location>
</feature>